<dbReference type="EMBL" id="JRLX01000008">
    <property type="protein sequence ID" value="KGO86750.1"/>
    <property type="molecule type" value="Genomic_DNA"/>
</dbReference>
<evidence type="ECO:0000256" key="3">
    <source>
        <dbReference type="ARBA" id="ARBA00023163"/>
    </source>
</evidence>
<protein>
    <submittedName>
        <fullName evidence="5">AraC family transcriptional regulator</fullName>
    </submittedName>
</protein>
<comment type="caution">
    <text evidence="5">The sequence shown here is derived from an EMBL/GenBank/DDBJ whole genome shotgun (WGS) entry which is preliminary data.</text>
</comment>
<reference evidence="5 6" key="1">
    <citation type="submission" date="2013-09" db="EMBL/GenBank/DDBJ databases">
        <authorList>
            <person name="Zeng Z."/>
            <person name="Chen C."/>
        </authorList>
    </citation>
    <scope>NUCLEOTIDE SEQUENCE [LARGE SCALE GENOMIC DNA]</scope>
    <source>
        <strain evidence="5 6">WB 3.3-2</strain>
    </source>
</reference>
<gene>
    <name evidence="5" type="ORF">Q765_08970</name>
</gene>
<keyword evidence="2" id="KW-0238">DNA-binding</keyword>
<dbReference type="eggNOG" id="COG2207">
    <property type="taxonomic scope" value="Bacteria"/>
</dbReference>
<accession>A0A0A2MEN4</accession>
<keyword evidence="6" id="KW-1185">Reference proteome</keyword>
<dbReference type="Gene3D" id="1.10.10.60">
    <property type="entry name" value="Homeodomain-like"/>
    <property type="match status" value="1"/>
</dbReference>
<name>A0A0A2MEN4_9FLAO</name>
<dbReference type="STRING" id="1121895.GCA_000378485_00150"/>
<evidence type="ECO:0000313" key="5">
    <source>
        <dbReference type="EMBL" id="KGO86750.1"/>
    </source>
</evidence>
<dbReference type="Pfam" id="PF12833">
    <property type="entry name" value="HTH_18"/>
    <property type="match status" value="1"/>
</dbReference>
<dbReference type="InterPro" id="IPR020449">
    <property type="entry name" value="Tscrpt_reg_AraC-type_HTH"/>
</dbReference>
<dbReference type="OrthoDB" id="2666928at2"/>
<sequence>MHLTHISPKTNGKLIFTHCAANAHHLHKKDPDERHLLTIALNGEQSQRMVINGIDYEFAPYSIVPLVSGQLFSFEKPELITAWQYTRDFYCLIDNYFEISCLGLLFSGFKGNLFLNLDEHYHEKIIGLQKLFIEEYETIDTIQTDMLQMLLKRLVILTTRLAKEQYLEGVVYEDERFDLIRQYNLLVDTHYKNEHQVSYYADLLNKSPKTLARIFKGFNYVTPSLTIQGRILMEAKRLFYYTTLSVKEIAYELGFTDAGHFSRFFKNATNINPSDFRTVNLEKTQQL</sequence>
<proteinExistence type="predicted"/>
<dbReference type="PRINTS" id="PR00032">
    <property type="entry name" value="HTHARAC"/>
</dbReference>
<dbReference type="InterPro" id="IPR018060">
    <property type="entry name" value="HTH_AraC"/>
</dbReference>
<dbReference type="RefSeq" id="WP_020211275.1">
    <property type="nucleotide sequence ID" value="NZ_JRLX01000008.1"/>
</dbReference>
<dbReference type="PANTHER" id="PTHR43280">
    <property type="entry name" value="ARAC-FAMILY TRANSCRIPTIONAL REGULATOR"/>
    <property type="match status" value="1"/>
</dbReference>
<dbReference type="PANTHER" id="PTHR43280:SF32">
    <property type="entry name" value="TRANSCRIPTIONAL REGULATORY PROTEIN"/>
    <property type="match status" value="1"/>
</dbReference>
<keyword evidence="3" id="KW-0804">Transcription</keyword>
<evidence type="ECO:0000256" key="1">
    <source>
        <dbReference type="ARBA" id="ARBA00023015"/>
    </source>
</evidence>
<dbReference type="GO" id="GO:0003700">
    <property type="term" value="F:DNA-binding transcription factor activity"/>
    <property type="evidence" value="ECO:0007669"/>
    <property type="project" value="InterPro"/>
</dbReference>
<dbReference type="AlphaFoldDB" id="A0A0A2MEN4"/>
<evidence type="ECO:0000313" key="6">
    <source>
        <dbReference type="Proteomes" id="UP000030152"/>
    </source>
</evidence>
<dbReference type="PROSITE" id="PS01124">
    <property type="entry name" value="HTH_ARAC_FAMILY_2"/>
    <property type="match status" value="1"/>
</dbReference>
<organism evidence="5 6">
    <name type="scientific">Flavobacterium rivuli WB 3.3-2 = DSM 21788</name>
    <dbReference type="NCBI Taxonomy" id="1121895"/>
    <lineage>
        <taxon>Bacteria</taxon>
        <taxon>Pseudomonadati</taxon>
        <taxon>Bacteroidota</taxon>
        <taxon>Flavobacteriia</taxon>
        <taxon>Flavobacteriales</taxon>
        <taxon>Flavobacteriaceae</taxon>
        <taxon>Flavobacterium</taxon>
    </lineage>
</organism>
<feature type="domain" description="HTH araC/xylS-type" evidence="4">
    <location>
        <begin position="181"/>
        <end position="279"/>
    </location>
</feature>
<dbReference type="GO" id="GO:0043565">
    <property type="term" value="F:sequence-specific DNA binding"/>
    <property type="evidence" value="ECO:0007669"/>
    <property type="project" value="InterPro"/>
</dbReference>
<evidence type="ECO:0000256" key="2">
    <source>
        <dbReference type="ARBA" id="ARBA00023125"/>
    </source>
</evidence>
<dbReference type="SUPFAM" id="SSF46689">
    <property type="entry name" value="Homeodomain-like"/>
    <property type="match status" value="1"/>
</dbReference>
<keyword evidence="1" id="KW-0805">Transcription regulation</keyword>
<evidence type="ECO:0000259" key="4">
    <source>
        <dbReference type="PROSITE" id="PS01124"/>
    </source>
</evidence>
<dbReference type="Proteomes" id="UP000030152">
    <property type="component" value="Unassembled WGS sequence"/>
</dbReference>
<dbReference type="SMART" id="SM00342">
    <property type="entry name" value="HTH_ARAC"/>
    <property type="match status" value="1"/>
</dbReference>
<dbReference type="InterPro" id="IPR009057">
    <property type="entry name" value="Homeodomain-like_sf"/>
</dbReference>